<comment type="subcellular location">
    <subcellularLocation>
        <location evidence="1">Nucleus</location>
    </subcellularLocation>
</comment>
<dbReference type="AlphaFoldDB" id="A0A319DR49"/>
<evidence type="ECO:0000256" key="4">
    <source>
        <dbReference type="ARBA" id="ARBA00023125"/>
    </source>
</evidence>
<organism evidence="9 10">
    <name type="scientific">Aspergillus ellipticus CBS 707.79</name>
    <dbReference type="NCBI Taxonomy" id="1448320"/>
    <lineage>
        <taxon>Eukaryota</taxon>
        <taxon>Fungi</taxon>
        <taxon>Dikarya</taxon>
        <taxon>Ascomycota</taxon>
        <taxon>Pezizomycotina</taxon>
        <taxon>Eurotiomycetes</taxon>
        <taxon>Eurotiomycetidae</taxon>
        <taxon>Eurotiales</taxon>
        <taxon>Aspergillaceae</taxon>
        <taxon>Aspergillus</taxon>
        <taxon>Aspergillus subgen. Circumdati</taxon>
    </lineage>
</organism>
<name>A0A319DR49_9EURO</name>
<protein>
    <recommendedName>
        <fullName evidence="8">Zn(2)-C6 fungal-type domain-containing protein</fullName>
    </recommendedName>
</protein>
<evidence type="ECO:0000256" key="1">
    <source>
        <dbReference type="ARBA" id="ARBA00004123"/>
    </source>
</evidence>
<evidence type="ECO:0000313" key="9">
    <source>
        <dbReference type="EMBL" id="PYH96557.1"/>
    </source>
</evidence>
<evidence type="ECO:0000256" key="6">
    <source>
        <dbReference type="ARBA" id="ARBA00023242"/>
    </source>
</evidence>
<dbReference type="EMBL" id="KZ825836">
    <property type="protein sequence ID" value="PYH96557.1"/>
    <property type="molecule type" value="Genomic_DNA"/>
</dbReference>
<dbReference type="PANTHER" id="PTHR31001">
    <property type="entry name" value="UNCHARACTERIZED TRANSCRIPTIONAL REGULATORY PROTEIN"/>
    <property type="match status" value="1"/>
</dbReference>
<dbReference type="PANTHER" id="PTHR31001:SF85">
    <property type="entry name" value="ZN(II)2CYS6 TRANSCRIPTION FACTOR (EUROFUNG)"/>
    <property type="match status" value="1"/>
</dbReference>
<dbReference type="SMART" id="SM00066">
    <property type="entry name" value="GAL4"/>
    <property type="match status" value="1"/>
</dbReference>
<dbReference type="InterPro" id="IPR036864">
    <property type="entry name" value="Zn2-C6_fun-type_DNA-bd_sf"/>
</dbReference>
<evidence type="ECO:0000256" key="5">
    <source>
        <dbReference type="ARBA" id="ARBA00023163"/>
    </source>
</evidence>
<evidence type="ECO:0000256" key="3">
    <source>
        <dbReference type="ARBA" id="ARBA00023015"/>
    </source>
</evidence>
<dbReference type="Pfam" id="PF04082">
    <property type="entry name" value="Fungal_trans"/>
    <property type="match status" value="1"/>
</dbReference>
<keyword evidence="3" id="KW-0805">Transcription regulation</keyword>
<dbReference type="GO" id="GO:0003677">
    <property type="term" value="F:DNA binding"/>
    <property type="evidence" value="ECO:0007669"/>
    <property type="project" value="UniProtKB-KW"/>
</dbReference>
<dbReference type="SUPFAM" id="SSF57701">
    <property type="entry name" value="Zn2/Cys6 DNA-binding domain"/>
    <property type="match status" value="1"/>
</dbReference>
<dbReference type="Proteomes" id="UP000247810">
    <property type="component" value="Unassembled WGS sequence"/>
</dbReference>
<dbReference type="InterPro" id="IPR050613">
    <property type="entry name" value="Sec_Metabolite_Reg"/>
</dbReference>
<dbReference type="CDD" id="cd12148">
    <property type="entry name" value="fungal_TF_MHR"/>
    <property type="match status" value="1"/>
</dbReference>
<dbReference type="PROSITE" id="PS50048">
    <property type="entry name" value="ZN2_CY6_FUNGAL_2"/>
    <property type="match status" value="1"/>
</dbReference>
<feature type="region of interest" description="Disordered" evidence="7">
    <location>
        <begin position="626"/>
        <end position="646"/>
    </location>
</feature>
<sequence length="677" mass="75876">MSNTPVAIAPAPSRPSPSTGHGGDSPNQNTSRTAYTCLACVKRKVKCDRSLPECSSCSKAKIECVYEAPHPRVNKRKRRRSVDVHERLAHYEKILQDYGLLSPDSLPSRQNTQEPLPRFPNQPDTTAKVGKLLSGDGKSRYIDSNLWLNSGEANMQVISDNDEATQPASGDATPMTQDPVSGALLGLSHNLTESHPTHQDAMKLWSVHIQNVEPLCKILHIPTTGQMVENVSQRPCTASRAQECLLFAIYHFAIFSLTDQDCIRDFGQSQSTLLAKYQFAIRQALVNASWLKTTEMPVIQAYALFLISMRTLTDPHTLWMWTGVAIRIAQRMGLHRDGESLGLPPFEVEMRRRLFWQLLPLDGYAGQLSGTGISLAPDSWDTKQPLNINDDQIYPGMTEPPKEVNGASEMIFCRTKTELSNLYARKGIRVKTIGGTLQFRENAEMEHLIDEVEGNIETKYLRYCDIINPLHLLTMGSVRLAANAVRLRNRMGGLIKHSISDSQRRDLCSLAQKILDTDAMMYSNPQTRRFMWYSKAFFLWDALICILSSLVKVGFFSRQEVEDSWRKVKDIYEKHPEILQGKQLHHVAVMKATLDAWFANPLLGIGPEPGFIAKLRAQESLKSAGRSEKVHDDEAGPDNAEQSASSFDVPFGGISGDLSWDAEVNLGGVDWMFWEQF</sequence>
<dbReference type="OrthoDB" id="435881at2759"/>
<dbReference type="GO" id="GO:0008270">
    <property type="term" value="F:zinc ion binding"/>
    <property type="evidence" value="ECO:0007669"/>
    <property type="project" value="InterPro"/>
</dbReference>
<keyword evidence="5" id="KW-0804">Transcription</keyword>
<feature type="domain" description="Zn(2)-C6 fungal-type" evidence="8">
    <location>
        <begin position="36"/>
        <end position="66"/>
    </location>
</feature>
<dbReference type="InterPro" id="IPR001138">
    <property type="entry name" value="Zn2Cys6_DnaBD"/>
</dbReference>
<feature type="region of interest" description="Disordered" evidence="7">
    <location>
        <begin position="101"/>
        <end position="134"/>
    </location>
</feature>
<dbReference type="Gene3D" id="4.10.240.10">
    <property type="entry name" value="Zn(2)-C6 fungal-type DNA-binding domain"/>
    <property type="match status" value="1"/>
</dbReference>
<dbReference type="VEuPathDB" id="FungiDB:BO71DRAFT_397019"/>
<dbReference type="CDD" id="cd00067">
    <property type="entry name" value="GAL4"/>
    <property type="match status" value="1"/>
</dbReference>
<keyword evidence="10" id="KW-1185">Reference proteome</keyword>
<evidence type="ECO:0000259" key="8">
    <source>
        <dbReference type="PROSITE" id="PS50048"/>
    </source>
</evidence>
<evidence type="ECO:0000313" key="10">
    <source>
        <dbReference type="Proteomes" id="UP000247810"/>
    </source>
</evidence>
<keyword evidence="4" id="KW-0238">DNA-binding</keyword>
<dbReference type="SMART" id="SM00906">
    <property type="entry name" value="Fungal_trans"/>
    <property type="match status" value="1"/>
</dbReference>
<accession>A0A319DR49</accession>
<dbReference type="Pfam" id="PF00172">
    <property type="entry name" value="Zn_clus"/>
    <property type="match status" value="1"/>
</dbReference>
<evidence type="ECO:0000256" key="7">
    <source>
        <dbReference type="SAM" id="MobiDB-lite"/>
    </source>
</evidence>
<feature type="compositionally biased region" description="Low complexity" evidence="7">
    <location>
        <begin position="1"/>
        <end position="11"/>
    </location>
</feature>
<dbReference type="GO" id="GO:0009893">
    <property type="term" value="P:positive regulation of metabolic process"/>
    <property type="evidence" value="ECO:0007669"/>
    <property type="project" value="UniProtKB-ARBA"/>
</dbReference>
<feature type="compositionally biased region" description="Polar residues" evidence="7">
    <location>
        <begin position="105"/>
        <end position="114"/>
    </location>
</feature>
<feature type="region of interest" description="Disordered" evidence="7">
    <location>
        <begin position="1"/>
        <end position="29"/>
    </location>
</feature>
<evidence type="ECO:0000256" key="2">
    <source>
        <dbReference type="ARBA" id="ARBA00022723"/>
    </source>
</evidence>
<keyword evidence="6" id="KW-0539">Nucleus</keyword>
<proteinExistence type="predicted"/>
<dbReference type="InterPro" id="IPR007219">
    <property type="entry name" value="XnlR_reg_dom"/>
</dbReference>
<gene>
    <name evidence="9" type="ORF">BO71DRAFT_397019</name>
</gene>
<dbReference type="GO" id="GO:0000981">
    <property type="term" value="F:DNA-binding transcription factor activity, RNA polymerase II-specific"/>
    <property type="evidence" value="ECO:0007669"/>
    <property type="project" value="InterPro"/>
</dbReference>
<dbReference type="GO" id="GO:0006351">
    <property type="term" value="P:DNA-templated transcription"/>
    <property type="evidence" value="ECO:0007669"/>
    <property type="project" value="InterPro"/>
</dbReference>
<dbReference type="GO" id="GO:0005634">
    <property type="term" value="C:nucleus"/>
    <property type="evidence" value="ECO:0007669"/>
    <property type="project" value="UniProtKB-SubCell"/>
</dbReference>
<dbReference type="STRING" id="1448320.A0A319DR49"/>
<reference evidence="9 10" key="1">
    <citation type="submission" date="2018-02" db="EMBL/GenBank/DDBJ databases">
        <title>The genomes of Aspergillus section Nigri reveals drivers in fungal speciation.</title>
        <authorList>
            <consortium name="DOE Joint Genome Institute"/>
            <person name="Vesth T.C."/>
            <person name="Nybo J."/>
            <person name="Theobald S."/>
            <person name="Brandl J."/>
            <person name="Frisvad J.C."/>
            <person name="Nielsen K.F."/>
            <person name="Lyhne E.K."/>
            <person name="Kogle M.E."/>
            <person name="Kuo A."/>
            <person name="Riley R."/>
            <person name="Clum A."/>
            <person name="Nolan M."/>
            <person name="Lipzen A."/>
            <person name="Salamov A."/>
            <person name="Henrissat B."/>
            <person name="Wiebenga A."/>
            <person name="De vries R.P."/>
            <person name="Grigoriev I.V."/>
            <person name="Mortensen U.H."/>
            <person name="Andersen M.R."/>
            <person name="Baker S.E."/>
        </authorList>
    </citation>
    <scope>NUCLEOTIDE SEQUENCE [LARGE SCALE GENOMIC DNA]</scope>
    <source>
        <strain evidence="9 10">CBS 707.79</strain>
    </source>
</reference>
<keyword evidence="2" id="KW-0479">Metal-binding</keyword>